<feature type="domain" description="Thioredoxin" evidence="1">
    <location>
        <begin position="3"/>
        <end position="135"/>
    </location>
</feature>
<dbReference type="PANTHER" id="PTHR10438">
    <property type="entry name" value="THIOREDOXIN"/>
    <property type="match status" value="1"/>
</dbReference>
<accession>M1S0Z1</accession>
<dbReference type="InterPro" id="IPR036249">
    <property type="entry name" value="Thioredoxin-like_sf"/>
</dbReference>
<organism evidence="2">
    <name type="scientific">Tamarix hispida</name>
    <dbReference type="NCBI Taxonomy" id="189793"/>
    <lineage>
        <taxon>Eukaryota</taxon>
        <taxon>Viridiplantae</taxon>
        <taxon>Streptophyta</taxon>
        <taxon>Embryophyta</taxon>
        <taxon>Tracheophyta</taxon>
        <taxon>Spermatophyta</taxon>
        <taxon>Magnoliopsida</taxon>
        <taxon>eudicotyledons</taxon>
        <taxon>Gunneridae</taxon>
        <taxon>Pentapetalae</taxon>
        <taxon>Caryophyllales</taxon>
        <taxon>Tamaricaceae</taxon>
        <taxon>Tamarix</taxon>
    </lineage>
</organism>
<protein>
    <submittedName>
        <fullName evidence="2">Thioredoxin H-type 3</fullName>
    </submittedName>
</protein>
<dbReference type="Pfam" id="PF00085">
    <property type="entry name" value="Thioredoxin"/>
    <property type="match status" value="1"/>
</dbReference>
<dbReference type="CDD" id="cd02947">
    <property type="entry name" value="TRX_family"/>
    <property type="match status" value="1"/>
</dbReference>
<dbReference type="SUPFAM" id="SSF52833">
    <property type="entry name" value="Thioredoxin-like"/>
    <property type="match status" value="1"/>
</dbReference>
<evidence type="ECO:0000259" key="1">
    <source>
        <dbReference type="PROSITE" id="PS51352"/>
    </source>
</evidence>
<name>M1S0Z1_9CARY</name>
<dbReference type="PRINTS" id="PR00421">
    <property type="entry name" value="THIOREDOXIN"/>
</dbReference>
<dbReference type="InterPro" id="IPR013766">
    <property type="entry name" value="Thioredoxin_domain"/>
</dbReference>
<dbReference type="InterPro" id="IPR050620">
    <property type="entry name" value="Thioredoxin_H-type-like"/>
</dbReference>
<sequence length="135" mass="15195">MGTQISTSVPEGLVRDASQMPAPSPVNRVIAYHSTARWRAFFQASKESNKLVVVDFTATWCKPCQQMEPTLNKLAAKYGDVDFVKIDVDELMDVAREFAVQVMPTYLFLKNGKAIDRVTGARKEELQMKIEMHIA</sequence>
<evidence type="ECO:0000313" key="2">
    <source>
        <dbReference type="EMBL" id="AGG19202.1"/>
    </source>
</evidence>
<dbReference type="PROSITE" id="PS51352">
    <property type="entry name" value="THIOREDOXIN_2"/>
    <property type="match status" value="1"/>
</dbReference>
<dbReference type="Gene3D" id="3.40.30.10">
    <property type="entry name" value="Glutaredoxin"/>
    <property type="match status" value="1"/>
</dbReference>
<gene>
    <name evidence="2" type="primary">Trx3</name>
</gene>
<proteinExistence type="evidence at transcript level"/>
<dbReference type="PANTHER" id="PTHR10438:SF463">
    <property type="entry name" value="THIOREDOXIN"/>
    <property type="match status" value="1"/>
</dbReference>
<reference evidence="2" key="1">
    <citation type="journal article" date="2013" name="Plant Mol. Biol. Rep.">
        <title>Molecular Cloning and Expression Analysis of Nine ThTrx Genes in Tamarix hispida.</title>
        <authorList>
            <person name="Li H.-Y."/>
            <person name="Ning K."/>
            <person name="Song X."/>
            <person name="Wang Z.J."/>
            <person name="Liu G.-F."/>
            <person name="Jiang J."/>
            <person name="Zhang R.P."/>
            <person name="Li K.L."/>
        </authorList>
    </citation>
    <scope>NUCLEOTIDE SEQUENCE</scope>
</reference>
<dbReference type="AlphaFoldDB" id="M1S0Z1"/>
<dbReference type="EMBL" id="KC164771">
    <property type="protein sequence ID" value="AGG19202.1"/>
    <property type="molecule type" value="mRNA"/>
</dbReference>